<organism evidence="2 3">
    <name type="scientific">Chiloscyllium punctatum</name>
    <name type="common">Brownbanded bambooshark</name>
    <name type="synonym">Hemiscyllium punctatum</name>
    <dbReference type="NCBI Taxonomy" id="137246"/>
    <lineage>
        <taxon>Eukaryota</taxon>
        <taxon>Metazoa</taxon>
        <taxon>Chordata</taxon>
        <taxon>Craniata</taxon>
        <taxon>Vertebrata</taxon>
        <taxon>Chondrichthyes</taxon>
        <taxon>Elasmobranchii</taxon>
        <taxon>Galeomorphii</taxon>
        <taxon>Galeoidea</taxon>
        <taxon>Orectolobiformes</taxon>
        <taxon>Hemiscylliidae</taxon>
        <taxon>Chiloscyllium</taxon>
    </lineage>
</organism>
<proteinExistence type="predicted"/>
<dbReference type="AlphaFoldDB" id="A0A401TFP5"/>
<sequence>MGDIPPDRGFGTSLSRPCTGQAASQRRSSDRRIGFAGAETTLPMLHMVPAPAQRKATVSIRVEGRVSARAHACPRCLTGVVVLRAPRRLKV</sequence>
<dbReference type="Proteomes" id="UP000287033">
    <property type="component" value="Unassembled WGS sequence"/>
</dbReference>
<comment type="caution">
    <text evidence="2">The sequence shown here is derived from an EMBL/GenBank/DDBJ whole genome shotgun (WGS) entry which is preliminary data.</text>
</comment>
<evidence type="ECO:0000313" key="3">
    <source>
        <dbReference type="Proteomes" id="UP000287033"/>
    </source>
</evidence>
<keyword evidence="3" id="KW-1185">Reference proteome</keyword>
<gene>
    <name evidence="2" type="ORF">chiPu_0025030</name>
</gene>
<protein>
    <submittedName>
        <fullName evidence="2">Uncharacterized protein</fullName>
    </submittedName>
</protein>
<dbReference type="EMBL" id="BEZZ01050892">
    <property type="protein sequence ID" value="GCC41474.1"/>
    <property type="molecule type" value="Genomic_DNA"/>
</dbReference>
<evidence type="ECO:0000256" key="1">
    <source>
        <dbReference type="SAM" id="MobiDB-lite"/>
    </source>
</evidence>
<reference evidence="2 3" key="1">
    <citation type="journal article" date="2018" name="Nat. Ecol. Evol.">
        <title>Shark genomes provide insights into elasmobranch evolution and the origin of vertebrates.</title>
        <authorList>
            <person name="Hara Y"/>
            <person name="Yamaguchi K"/>
            <person name="Onimaru K"/>
            <person name="Kadota M"/>
            <person name="Koyanagi M"/>
            <person name="Keeley SD"/>
            <person name="Tatsumi K"/>
            <person name="Tanaka K"/>
            <person name="Motone F"/>
            <person name="Kageyama Y"/>
            <person name="Nozu R"/>
            <person name="Adachi N"/>
            <person name="Nishimura O"/>
            <person name="Nakagawa R"/>
            <person name="Tanegashima C"/>
            <person name="Kiyatake I"/>
            <person name="Matsumoto R"/>
            <person name="Murakumo K"/>
            <person name="Nishida K"/>
            <person name="Terakita A"/>
            <person name="Kuratani S"/>
            <person name="Sato K"/>
            <person name="Hyodo S Kuraku.S."/>
        </authorList>
    </citation>
    <scope>NUCLEOTIDE SEQUENCE [LARGE SCALE GENOMIC DNA]</scope>
</reference>
<accession>A0A401TFP5</accession>
<feature type="region of interest" description="Disordered" evidence="1">
    <location>
        <begin position="1"/>
        <end position="32"/>
    </location>
</feature>
<name>A0A401TFP5_CHIPU</name>
<evidence type="ECO:0000313" key="2">
    <source>
        <dbReference type="EMBL" id="GCC41474.1"/>
    </source>
</evidence>